<dbReference type="SUPFAM" id="SSF53335">
    <property type="entry name" value="S-adenosyl-L-methionine-dependent methyltransferases"/>
    <property type="match status" value="1"/>
</dbReference>
<protein>
    <submittedName>
        <fullName evidence="4">Trans-aconitate 2-methyltransferase</fullName>
        <ecNumber evidence="4">2.1.1.144</ecNumber>
    </submittedName>
</protein>
<keyword evidence="1 4" id="KW-0489">Methyltransferase</keyword>
<feature type="domain" description="Methyltransferase" evidence="3">
    <location>
        <begin position="56"/>
        <end position="146"/>
    </location>
</feature>
<dbReference type="GO" id="GO:0030798">
    <property type="term" value="F:trans-aconitate 2-methyltransferase activity"/>
    <property type="evidence" value="ECO:0007669"/>
    <property type="project" value="UniProtKB-EC"/>
</dbReference>
<keyword evidence="2 4" id="KW-0808">Transferase</keyword>
<dbReference type="GO" id="GO:0032259">
    <property type="term" value="P:methylation"/>
    <property type="evidence" value="ECO:0007669"/>
    <property type="project" value="UniProtKB-KW"/>
</dbReference>
<organism evidence="4">
    <name type="scientific">invertebrate metagenome</name>
    <dbReference type="NCBI Taxonomy" id="1711999"/>
    <lineage>
        <taxon>unclassified sequences</taxon>
        <taxon>metagenomes</taxon>
        <taxon>organismal metagenomes</taxon>
    </lineage>
</organism>
<dbReference type="EC" id="2.1.1.144" evidence="4"/>
<evidence type="ECO:0000256" key="2">
    <source>
        <dbReference type="ARBA" id="ARBA00022679"/>
    </source>
</evidence>
<evidence type="ECO:0000313" key="4">
    <source>
        <dbReference type="EMBL" id="VBB68933.1"/>
    </source>
</evidence>
<gene>
    <name evidence="4" type="ORF">RIEGSTA812A_PEG_406</name>
</gene>
<dbReference type="InterPro" id="IPR029063">
    <property type="entry name" value="SAM-dependent_MTases_sf"/>
</dbReference>
<dbReference type="Gene3D" id="3.40.50.150">
    <property type="entry name" value="Vaccinia Virus protein VP39"/>
    <property type="match status" value="1"/>
</dbReference>
<accession>A0A484H892</accession>
<dbReference type="PANTHER" id="PTHR43861">
    <property type="entry name" value="TRANS-ACONITATE 2-METHYLTRANSFERASE-RELATED"/>
    <property type="match status" value="1"/>
</dbReference>
<dbReference type="InterPro" id="IPR041698">
    <property type="entry name" value="Methyltransf_25"/>
</dbReference>
<proteinExistence type="predicted"/>
<dbReference type="CDD" id="cd02440">
    <property type="entry name" value="AdoMet_MTases"/>
    <property type="match status" value="1"/>
</dbReference>
<dbReference type="Pfam" id="PF13649">
    <property type="entry name" value="Methyltransf_25"/>
    <property type="match status" value="1"/>
</dbReference>
<dbReference type="PANTHER" id="PTHR43861:SF1">
    <property type="entry name" value="TRANS-ACONITATE 2-METHYLTRANSFERASE"/>
    <property type="match status" value="1"/>
</dbReference>
<dbReference type="AlphaFoldDB" id="A0A484H892"/>
<name>A0A484H892_9ZZZZ</name>
<sequence length="288" mass="31689">MALDRSFQHKGSNSPELQTSAAFSRLAPYYEHMAILERASGERLLDMLAIGPRDFVLDLGCGSGDLTRRIRTRTNGKLVGVDASAGMVAQARWHAQGSGIIFLSKMAENLDFDRNFNVIFCNSALQWFSSPGRVVDGCHRALRRGGWLGAQAPATRQWCSLVRDIMIAAATDSRTRDDFGSFRDPMFFMATVGEYVALLNGTGFDVHDAWIELETTRHTPTEALNLLRSMAGAALFNVACYERDVGDTFLANLNAVVRDTILAGIGEDGMIEVNVHRLYILAIKPLLA</sequence>
<dbReference type="EMBL" id="LR026963">
    <property type="protein sequence ID" value="VBB68933.1"/>
    <property type="molecule type" value="Genomic_DNA"/>
</dbReference>
<evidence type="ECO:0000256" key="1">
    <source>
        <dbReference type="ARBA" id="ARBA00022603"/>
    </source>
</evidence>
<reference evidence="4" key="1">
    <citation type="submission" date="2018-10" db="EMBL/GenBank/DDBJ databases">
        <authorList>
            <person name="Gruber-Vodicka H."/>
            <person name="Jaeckle O."/>
        </authorList>
    </citation>
    <scope>NUCLEOTIDE SEQUENCE</scope>
</reference>
<evidence type="ECO:0000259" key="3">
    <source>
        <dbReference type="Pfam" id="PF13649"/>
    </source>
</evidence>